<keyword evidence="4" id="KW-1185">Reference proteome</keyword>
<dbReference type="EMBL" id="OY660864">
    <property type="protein sequence ID" value="CAJ1048440.1"/>
    <property type="molecule type" value="Genomic_DNA"/>
</dbReference>
<keyword evidence="1" id="KW-0175">Coiled coil</keyword>
<accession>A0AAV1EI75</accession>
<reference evidence="3" key="1">
    <citation type="submission" date="2023-08" db="EMBL/GenBank/DDBJ databases">
        <authorList>
            <person name="Alioto T."/>
            <person name="Alioto T."/>
            <person name="Gomez Garrido J."/>
        </authorList>
    </citation>
    <scope>NUCLEOTIDE SEQUENCE</scope>
</reference>
<protein>
    <submittedName>
        <fullName evidence="3">Uncharacterized protein</fullName>
    </submittedName>
</protein>
<dbReference type="Proteomes" id="UP001178508">
    <property type="component" value="Chromosome 1"/>
</dbReference>
<proteinExistence type="predicted"/>
<gene>
    <name evidence="3" type="ORF">XNOV1_A010490</name>
</gene>
<feature type="coiled-coil region" evidence="1">
    <location>
        <begin position="110"/>
        <end position="137"/>
    </location>
</feature>
<name>A0AAV1EI75_XYRNO</name>
<sequence>MEGIQGGTTTDCVPATQTGCFIQVSGNTLTLLEPPEDDPGEGTSAAAGCSSADEETILVDFRRHEDPDSAQPPRQPGNINSQTVQALYAQHLQKQITLADVKIQLKSRKLQETELDLEIKRRTLMKLDLEIQKLEQELPNNTSVK</sequence>
<evidence type="ECO:0000313" key="3">
    <source>
        <dbReference type="EMBL" id="CAJ1048440.1"/>
    </source>
</evidence>
<organism evidence="3 4">
    <name type="scientific">Xyrichtys novacula</name>
    <name type="common">Pearly razorfish</name>
    <name type="synonym">Hemipteronotus novacula</name>
    <dbReference type="NCBI Taxonomy" id="13765"/>
    <lineage>
        <taxon>Eukaryota</taxon>
        <taxon>Metazoa</taxon>
        <taxon>Chordata</taxon>
        <taxon>Craniata</taxon>
        <taxon>Vertebrata</taxon>
        <taxon>Euteleostomi</taxon>
        <taxon>Actinopterygii</taxon>
        <taxon>Neopterygii</taxon>
        <taxon>Teleostei</taxon>
        <taxon>Neoteleostei</taxon>
        <taxon>Acanthomorphata</taxon>
        <taxon>Eupercaria</taxon>
        <taxon>Labriformes</taxon>
        <taxon>Labridae</taxon>
        <taxon>Xyrichtys</taxon>
    </lineage>
</organism>
<evidence type="ECO:0000256" key="1">
    <source>
        <dbReference type="SAM" id="Coils"/>
    </source>
</evidence>
<evidence type="ECO:0000256" key="2">
    <source>
        <dbReference type="SAM" id="MobiDB-lite"/>
    </source>
</evidence>
<feature type="region of interest" description="Disordered" evidence="2">
    <location>
        <begin position="30"/>
        <end position="52"/>
    </location>
</feature>
<dbReference type="AlphaFoldDB" id="A0AAV1EI75"/>
<evidence type="ECO:0000313" key="4">
    <source>
        <dbReference type="Proteomes" id="UP001178508"/>
    </source>
</evidence>